<reference evidence="1 2" key="1">
    <citation type="submission" date="2023-09" db="EMBL/GenBank/DDBJ databases">
        <title>Complete genome of Streptomyces roseicoloratus T14.</title>
        <authorList>
            <person name="Bashizi T."/>
            <person name="Kim M.-J."/>
            <person name="Lee G."/>
            <person name="Tagele S.B."/>
            <person name="Shin J.-H."/>
        </authorList>
    </citation>
    <scope>NUCLEOTIDE SEQUENCE [LARGE SCALE GENOMIC DNA]</scope>
    <source>
        <strain evidence="1 2">T14</strain>
    </source>
</reference>
<protein>
    <submittedName>
        <fullName evidence="1">Uncharacterized protein</fullName>
    </submittedName>
</protein>
<evidence type="ECO:0000313" key="1">
    <source>
        <dbReference type="EMBL" id="WMX45625.1"/>
    </source>
</evidence>
<accession>A0ABY9RTX9</accession>
<proteinExistence type="predicted"/>
<evidence type="ECO:0000313" key="2">
    <source>
        <dbReference type="Proteomes" id="UP001250858"/>
    </source>
</evidence>
<keyword evidence="2" id="KW-1185">Reference proteome</keyword>
<dbReference type="EMBL" id="CP133762">
    <property type="protein sequence ID" value="WMX45625.1"/>
    <property type="molecule type" value="Genomic_DNA"/>
</dbReference>
<gene>
    <name evidence="1" type="ORF">RGF97_13240</name>
</gene>
<dbReference type="Proteomes" id="UP001250858">
    <property type="component" value="Chromosome"/>
</dbReference>
<organism evidence="1 2">
    <name type="scientific">Streptomyces roseicoloratus</name>
    <dbReference type="NCBI Taxonomy" id="2508722"/>
    <lineage>
        <taxon>Bacteria</taxon>
        <taxon>Bacillati</taxon>
        <taxon>Actinomycetota</taxon>
        <taxon>Actinomycetes</taxon>
        <taxon>Kitasatosporales</taxon>
        <taxon>Streptomycetaceae</taxon>
        <taxon>Streptomyces</taxon>
    </lineage>
</organism>
<sequence>MWAVMGDNSARFYPGGAEVHGAPVTVVAATDGGVGWKNKLAIG</sequence>
<name>A0ABY9RTX9_9ACTN</name>
<dbReference type="RefSeq" id="WP_309548579.1">
    <property type="nucleotide sequence ID" value="NZ_CP133762.1"/>
</dbReference>